<dbReference type="AlphaFoldDB" id="A0AAN7NP11"/>
<dbReference type="Proteomes" id="UP001333110">
    <property type="component" value="Unassembled WGS sequence"/>
</dbReference>
<name>A0AAN7NP11_MYCAM</name>
<accession>A0AAN7NP11</accession>
<evidence type="ECO:0000313" key="3">
    <source>
        <dbReference type="Proteomes" id="UP001333110"/>
    </source>
</evidence>
<evidence type="ECO:0000256" key="1">
    <source>
        <dbReference type="SAM" id="Coils"/>
    </source>
</evidence>
<sequence>MEKYYTWGNIILCYSIETSHMLGCTRKAIPSGSREVILLYSTLKSPPLTYCVQFWLLEKEQEREEQLMEDKKRKKEDKKKKESAQKFWTSQYKTDVTILEQVQQKAPKMINGLEYLTNEERLRELQLFSLERGSLSGILSMNVYKYLVGGSKEDGGRLFSVVPSDNTQGIVHELTYRKFHLIIKRLFFVHVCDWATTGTGFPERLWCLHLWRYSET</sequence>
<keyword evidence="3" id="KW-1185">Reference proteome</keyword>
<evidence type="ECO:0000313" key="2">
    <source>
        <dbReference type="EMBL" id="KAK4830908.1"/>
    </source>
</evidence>
<reference evidence="2 3" key="1">
    <citation type="journal article" date="2023" name="J. Hered.">
        <title>Chromosome-level genome of the wood stork (Mycteria americana) provides insight into avian chromosome evolution.</title>
        <authorList>
            <person name="Flamio R. Jr."/>
            <person name="Ramstad K.M."/>
        </authorList>
    </citation>
    <scope>NUCLEOTIDE SEQUENCE [LARGE SCALE GENOMIC DNA]</scope>
    <source>
        <strain evidence="2">JAX WOST 10</strain>
    </source>
</reference>
<feature type="non-terminal residue" evidence="2">
    <location>
        <position position="216"/>
    </location>
</feature>
<organism evidence="2 3">
    <name type="scientific">Mycteria americana</name>
    <name type="common">Wood stork</name>
    <dbReference type="NCBI Taxonomy" id="33587"/>
    <lineage>
        <taxon>Eukaryota</taxon>
        <taxon>Metazoa</taxon>
        <taxon>Chordata</taxon>
        <taxon>Craniata</taxon>
        <taxon>Vertebrata</taxon>
        <taxon>Euteleostomi</taxon>
        <taxon>Archelosauria</taxon>
        <taxon>Archosauria</taxon>
        <taxon>Dinosauria</taxon>
        <taxon>Saurischia</taxon>
        <taxon>Theropoda</taxon>
        <taxon>Coelurosauria</taxon>
        <taxon>Aves</taxon>
        <taxon>Neognathae</taxon>
        <taxon>Neoaves</taxon>
        <taxon>Aequornithes</taxon>
        <taxon>Ciconiiformes</taxon>
        <taxon>Ciconiidae</taxon>
        <taxon>Mycteria</taxon>
    </lineage>
</organism>
<dbReference type="EMBL" id="JAUNZN010000001">
    <property type="protein sequence ID" value="KAK4830908.1"/>
    <property type="molecule type" value="Genomic_DNA"/>
</dbReference>
<gene>
    <name evidence="2" type="ORF">QYF61_014107</name>
</gene>
<comment type="caution">
    <text evidence="2">The sequence shown here is derived from an EMBL/GenBank/DDBJ whole genome shotgun (WGS) entry which is preliminary data.</text>
</comment>
<keyword evidence="1" id="KW-0175">Coiled coil</keyword>
<protein>
    <submittedName>
        <fullName evidence="2">Uncharacterized protein</fullName>
    </submittedName>
</protein>
<proteinExistence type="predicted"/>
<feature type="coiled-coil region" evidence="1">
    <location>
        <begin position="57"/>
        <end position="84"/>
    </location>
</feature>